<dbReference type="PANTHER" id="PTHR20852:SF57">
    <property type="entry name" value="GLUTAMINE SYNTHETASE 2 CYTOPLASMIC"/>
    <property type="match status" value="1"/>
</dbReference>
<protein>
    <recommendedName>
        <fullName evidence="3">glutamine synthetase</fullName>
        <ecNumber evidence="3">6.3.1.2</ecNumber>
    </recommendedName>
</protein>
<evidence type="ECO:0000259" key="8">
    <source>
        <dbReference type="PROSITE" id="PS51987"/>
    </source>
</evidence>
<comment type="subcellular location">
    <subcellularLocation>
        <location evidence="1">Cytoplasm</location>
    </subcellularLocation>
</comment>
<evidence type="ECO:0000313" key="9">
    <source>
        <dbReference type="EMBL" id="QHU03284.1"/>
    </source>
</evidence>
<keyword evidence="7" id="KW-0067">ATP-binding</keyword>
<feature type="domain" description="GS catalytic" evidence="8">
    <location>
        <begin position="113"/>
        <end position="375"/>
    </location>
</feature>
<keyword evidence="4" id="KW-0963">Cytoplasm</keyword>
<dbReference type="InterPro" id="IPR036651">
    <property type="entry name" value="Gln_synt_N_sf"/>
</dbReference>
<dbReference type="GO" id="GO:0006542">
    <property type="term" value="P:glutamine biosynthetic process"/>
    <property type="evidence" value="ECO:0007669"/>
    <property type="project" value="InterPro"/>
</dbReference>
<evidence type="ECO:0000256" key="1">
    <source>
        <dbReference type="ARBA" id="ARBA00004496"/>
    </source>
</evidence>
<dbReference type="InterPro" id="IPR014746">
    <property type="entry name" value="Gln_synth/guanido_kin_cat_dom"/>
</dbReference>
<dbReference type="FunFam" id="3.30.590.10:FF:000011">
    <property type="entry name" value="Glutamine synthetase"/>
    <property type="match status" value="1"/>
</dbReference>
<dbReference type="PROSITE" id="PS51987">
    <property type="entry name" value="GS_CATALYTIC"/>
    <property type="match status" value="1"/>
</dbReference>
<reference evidence="9" key="1">
    <citation type="journal article" date="2020" name="Nature">
        <title>Giant virus diversity and host interactions through global metagenomics.</title>
        <authorList>
            <person name="Schulz F."/>
            <person name="Roux S."/>
            <person name="Paez-Espino D."/>
            <person name="Jungbluth S."/>
            <person name="Walsh D.A."/>
            <person name="Denef V.J."/>
            <person name="McMahon K.D."/>
            <person name="Konstantinidis K.T."/>
            <person name="Eloe-Fadrosh E.A."/>
            <person name="Kyrpides N.C."/>
            <person name="Woyke T."/>
        </authorList>
    </citation>
    <scope>NUCLEOTIDE SEQUENCE</scope>
    <source>
        <strain evidence="9">GVMAG-M-3300026093-6</strain>
    </source>
</reference>
<comment type="similarity">
    <text evidence="2">Belongs to the glutamine synthetase family.</text>
</comment>
<dbReference type="InterPro" id="IPR027302">
    <property type="entry name" value="Gln_synth_N_conserv_site"/>
</dbReference>
<dbReference type="InterPro" id="IPR050292">
    <property type="entry name" value="Glutamine_Synthetase"/>
</dbReference>
<dbReference type="PROSITE" id="PS00180">
    <property type="entry name" value="GLNA_1"/>
    <property type="match status" value="1"/>
</dbReference>
<evidence type="ECO:0000256" key="6">
    <source>
        <dbReference type="ARBA" id="ARBA00022741"/>
    </source>
</evidence>
<dbReference type="SMART" id="SM01230">
    <property type="entry name" value="Gln-synt_C"/>
    <property type="match status" value="1"/>
</dbReference>
<dbReference type="Gene3D" id="3.30.590.10">
    <property type="entry name" value="Glutamine synthetase/guanido kinase, catalytic domain"/>
    <property type="match status" value="1"/>
</dbReference>
<dbReference type="GO" id="GO:0005737">
    <property type="term" value="C:cytoplasm"/>
    <property type="evidence" value="ECO:0007669"/>
    <property type="project" value="UniProtKB-SubCell"/>
</dbReference>
<name>A0A6C0JI31_9ZZZZ</name>
<evidence type="ECO:0000256" key="5">
    <source>
        <dbReference type="ARBA" id="ARBA00022598"/>
    </source>
</evidence>
<dbReference type="InterPro" id="IPR008146">
    <property type="entry name" value="Gln_synth_cat_dom"/>
</dbReference>
<accession>A0A6C0JI31</accession>
<keyword evidence="5" id="KW-0436">Ligase</keyword>
<sequence length="375" mass="43746">MSSYQILEYVWLDKDLNLRSKTRTIGNRYLLDFDLSKHLFRDLNKNQLDIEFNKGLQWSYDGSSTGQAPGDNSEIIIRPVYIINNDYYNQKYNTDNYYIAFCQTFDFNLTPLENNNYNKLIEYLSKDTENKPYFGFEQEFFITQIDESNPSEKTDMPVGFYGDETIHQDQQQYYCSNGPSNAFERNFVNTVYNVGLKSGLKLSGLNSEVAIGQWEIQVGPIQGVEACHQLWLLRFLLNRISEDFNVNVNLHPKILPDWNGSGLHTNFSNNIMRKKMDNSDKQERVYQYIIKYIESLEESHELAMQTYGDDNELRMTGECETASFERFTYGIADRGSSIRIPINVKLNKYGYIEDRRPASNADPYNIYSILTLLNI</sequence>
<evidence type="ECO:0000256" key="7">
    <source>
        <dbReference type="ARBA" id="ARBA00022840"/>
    </source>
</evidence>
<proteinExistence type="inferred from homology"/>
<dbReference type="AlphaFoldDB" id="A0A6C0JI31"/>
<evidence type="ECO:0000256" key="3">
    <source>
        <dbReference type="ARBA" id="ARBA00012937"/>
    </source>
</evidence>
<dbReference type="Gene3D" id="3.10.20.70">
    <property type="entry name" value="Glutamine synthetase, N-terminal domain"/>
    <property type="match status" value="1"/>
</dbReference>
<dbReference type="Pfam" id="PF00120">
    <property type="entry name" value="Gln-synt_C"/>
    <property type="match status" value="1"/>
</dbReference>
<dbReference type="EC" id="6.3.1.2" evidence="3"/>
<dbReference type="EMBL" id="MN740373">
    <property type="protein sequence ID" value="QHU03284.1"/>
    <property type="molecule type" value="Genomic_DNA"/>
</dbReference>
<organism evidence="9">
    <name type="scientific">viral metagenome</name>
    <dbReference type="NCBI Taxonomy" id="1070528"/>
    <lineage>
        <taxon>unclassified sequences</taxon>
        <taxon>metagenomes</taxon>
        <taxon>organismal metagenomes</taxon>
    </lineage>
</organism>
<evidence type="ECO:0000256" key="2">
    <source>
        <dbReference type="ARBA" id="ARBA00009897"/>
    </source>
</evidence>
<dbReference type="SUPFAM" id="SSF55931">
    <property type="entry name" value="Glutamine synthetase/guanido kinase"/>
    <property type="match status" value="1"/>
</dbReference>
<dbReference type="PANTHER" id="PTHR20852">
    <property type="entry name" value="GLUTAMINE SYNTHETASE"/>
    <property type="match status" value="1"/>
</dbReference>
<evidence type="ECO:0000256" key="4">
    <source>
        <dbReference type="ARBA" id="ARBA00022490"/>
    </source>
</evidence>
<dbReference type="GO" id="GO:0004356">
    <property type="term" value="F:glutamine synthetase activity"/>
    <property type="evidence" value="ECO:0007669"/>
    <property type="project" value="UniProtKB-EC"/>
</dbReference>
<keyword evidence="6" id="KW-0547">Nucleotide-binding</keyword>
<dbReference type="GO" id="GO:0005524">
    <property type="term" value="F:ATP binding"/>
    <property type="evidence" value="ECO:0007669"/>
    <property type="project" value="UniProtKB-KW"/>
</dbReference>